<dbReference type="InParanoid" id="A0A0C3P4H5"/>
<dbReference type="EMBL" id="KN831983">
    <property type="protein sequence ID" value="KIO02174.1"/>
    <property type="molecule type" value="Genomic_DNA"/>
</dbReference>
<evidence type="ECO:0000313" key="1">
    <source>
        <dbReference type="EMBL" id="KIO02174.1"/>
    </source>
</evidence>
<keyword evidence="2" id="KW-1185">Reference proteome</keyword>
<name>A0A0C3P4H5_PISTI</name>
<accession>A0A0C3P4H5</accession>
<proteinExistence type="predicted"/>
<reference evidence="2" key="2">
    <citation type="submission" date="2015-01" db="EMBL/GenBank/DDBJ databases">
        <title>Evolutionary Origins and Diversification of the Mycorrhizal Mutualists.</title>
        <authorList>
            <consortium name="DOE Joint Genome Institute"/>
            <consortium name="Mycorrhizal Genomics Consortium"/>
            <person name="Kohler A."/>
            <person name="Kuo A."/>
            <person name="Nagy L.G."/>
            <person name="Floudas D."/>
            <person name="Copeland A."/>
            <person name="Barry K.W."/>
            <person name="Cichocki N."/>
            <person name="Veneault-Fourrey C."/>
            <person name="LaButti K."/>
            <person name="Lindquist E.A."/>
            <person name="Lipzen A."/>
            <person name="Lundell T."/>
            <person name="Morin E."/>
            <person name="Murat C."/>
            <person name="Riley R."/>
            <person name="Ohm R."/>
            <person name="Sun H."/>
            <person name="Tunlid A."/>
            <person name="Henrissat B."/>
            <person name="Grigoriev I.V."/>
            <person name="Hibbett D.S."/>
            <person name="Martin F."/>
        </authorList>
    </citation>
    <scope>NUCLEOTIDE SEQUENCE [LARGE SCALE GENOMIC DNA]</scope>
    <source>
        <strain evidence="2">Marx 270</strain>
    </source>
</reference>
<evidence type="ECO:0000313" key="2">
    <source>
        <dbReference type="Proteomes" id="UP000054217"/>
    </source>
</evidence>
<dbReference type="HOGENOM" id="CLU_2513558_0_0_1"/>
<reference evidence="1 2" key="1">
    <citation type="submission" date="2014-04" db="EMBL/GenBank/DDBJ databases">
        <authorList>
            <consortium name="DOE Joint Genome Institute"/>
            <person name="Kuo A."/>
            <person name="Kohler A."/>
            <person name="Costa M.D."/>
            <person name="Nagy L.G."/>
            <person name="Floudas D."/>
            <person name="Copeland A."/>
            <person name="Barry K.W."/>
            <person name="Cichocki N."/>
            <person name="Veneault-Fourrey C."/>
            <person name="LaButti K."/>
            <person name="Lindquist E.A."/>
            <person name="Lipzen A."/>
            <person name="Lundell T."/>
            <person name="Morin E."/>
            <person name="Murat C."/>
            <person name="Sun H."/>
            <person name="Tunlid A."/>
            <person name="Henrissat B."/>
            <person name="Grigoriev I.V."/>
            <person name="Hibbett D.S."/>
            <person name="Martin F."/>
            <person name="Nordberg H.P."/>
            <person name="Cantor M.N."/>
            <person name="Hua S.X."/>
        </authorList>
    </citation>
    <scope>NUCLEOTIDE SEQUENCE [LARGE SCALE GENOMIC DNA]</scope>
    <source>
        <strain evidence="1 2">Marx 270</strain>
    </source>
</reference>
<protein>
    <submittedName>
        <fullName evidence="1">Uncharacterized protein</fullName>
    </submittedName>
</protein>
<dbReference type="Proteomes" id="UP000054217">
    <property type="component" value="Unassembled WGS sequence"/>
</dbReference>
<gene>
    <name evidence="1" type="ORF">M404DRAFT_1002592</name>
</gene>
<sequence length="85" mass="9389">MWKVRFCTHPPTPLNITIDGRRRITILHVRITTTNLVYSSQNALALTNRRSSANGGLCGTILGLVDTGQMVTQTCSADHPNLRLE</sequence>
<dbReference type="AlphaFoldDB" id="A0A0C3P4H5"/>
<organism evidence="1 2">
    <name type="scientific">Pisolithus tinctorius Marx 270</name>
    <dbReference type="NCBI Taxonomy" id="870435"/>
    <lineage>
        <taxon>Eukaryota</taxon>
        <taxon>Fungi</taxon>
        <taxon>Dikarya</taxon>
        <taxon>Basidiomycota</taxon>
        <taxon>Agaricomycotina</taxon>
        <taxon>Agaricomycetes</taxon>
        <taxon>Agaricomycetidae</taxon>
        <taxon>Boletales</taxon>
        <taxon>Sclerodermatineae</taxon>
        <taxon>Pisolithaceae</taxon>
        <taxon>Pisolithus</taxon>
    </lineage>
</organism>